<dbReference type="AlphaFoldDB" id="A2DZ13"/>
<evidence type="ECO:0000313" key="1">
    <source>
        <dbReference type="EMBL" id="EAY14289.1"/>
    </source>
</evidence>
<dbReference type="VEuPathDB" id="TrichDB:TVAG_026100"/>
<dbReference type="RefSeq" id="XP_001326512.1">
    <property type="nucleotide sequence ID" value="XM_001326477.1"/>
</dbReference>
<dbReference type="KEGG" id="tva:4772284"/>
<sequence length="298" mass="34250">MSLFDENVLIRDCGKNLTKGMNVCQLRVGGQKYSFQIAVNGFNQAIDFPLLQASYFNNMFGFKAQVEKESQFIEIIPKLPTNYFSVSFFLLGDSNVMVNTRTPIIKMKNQPVFVQLKTSFDNKTKIIKPKLYFTFNRTVQFDSMLDLDYSLLSSHLNNLGAHFSVRVPKFTFAAHFNPLDKNTLLSSTYYAAFRLPYADLELQYENKDKKFSIILKSKTYKGFKGHIGAEYANHVYLVGDLKYKRNSTTYEVAADTAKLLKVSVSKQINDEFNLTLTASRDFNYAFPIKFGLYMTFNQ</sequence>
<gene>
    <name evidence="1" type="ORF">TVAG_026100</name>
</gene>
<reference evidence="1" key="1">
    <citation type="submission" date="2006-10" db="EMBL/GenBank/DDBJ databases">
        <authorList>
            <person name="Amadeo P."/>
            <person name="Zhao Q."/>
            <person name="Wortman J."/>
            <person name="Fraser-Liggett C."/>
            <person name="Carlton J."/>
        </authorList>
    </citation>
    <scope>NUCLEOTIDE SEQUENCE</scope>
    <source>
        <strain evidence="1">G3</strain>
    </source>
</reference>
<organism evidence="1 2">
    <name type="scientific">Trichomonas vaginalis (strain ATCC PRA-98 / G3)</name>
    <dbReference type="NCBI Taxonomy" id="412133"/>
    <lineage>
        <taxon>Eukaryota</taxon>
        <taxon>Metamonada</taxon>
        <taxon>Parabasalia</taxon>
        <taxon>Trichomonadida</taxon>
        <taxon>Trichomonadidae</taxon>
        <taxon>Trichomonas</taxon>
    </lineage>
</organism>
<dbReference type="EMBL" id="DS113272">
    <property type="protein sequence ID" value="EAY14289.1"/>
    <property type="molecule type" value="Genomic_DNA"/>
</dbReference>
<evidence type="ECO:0000313" key="2">
    <source>
        <dbReference type="Proteomes" id="UP000001542"/>
    </source>
</evidence>
<proteinExistence type="predicted"/>
<dbReference type="Proteomes" id="UP000001542">
    <property type="component" value="Unassembled WGS sequence"/>
</dbReference>
<name>A2DZ13_TRIV3</name>
<protein>
    <submittedName>
        <fullName evidence="1">Uncharacterized protein</fullName>
    </submittedName>
</protein>
<accession>A2DZ13</accession>
<reference evidence="1" key="2">
    <citation type="journal article" date="2007" name="Science">
        <title>Draft genome sequence of the sexually transmitted pathogen Trichomonas vaginalis.</title>
        <authorList>
            <person name="Carlton J.M."/>
            <person name="Hirt R.P."/>
            <person name="Silva J.C."/>
            <person name="Delcher A.L."/>
            <person name="Schatz M."/>
            <person name="Zhao Q."/>
            <person name="Wortman J.R."/>
            <person name="Bidwell S.L."/>
            <person name="Alsmark U.C.M."/>
            <person name="Besteiro S."/>
            <person name="Sicheritz-Ponten T."/>
            <person name="Noel C.J."/>
            <person name="Dacks J.B."/>
            <person name="Foster P.G."/>
            <person name="Simillion C."/>
            <person name="Van de Peer Y."/>
            <person name="Miranda-Saavedra D."/>
            <person name="Barton G.J."/>
            <person name="Westrop G.D."/>
            <person name="Mueller S."/>
            <person name="Dessi D."/>
            <person name="Fiori P.L."/>
            <person name="Ren Q."/>
            <person name="Paulsen I."/>
            <person name="Zhang H."/>
            <person name="Bastida-Corcuera F.D."/>
            <person name="Simoes-Barbosa A."/>
            <person name="Brown M.T."/>
            <person name="Hayes R.D."/>
            <person name="Mukherjee M."/>
            <person name="Okumura C.Y."/>
            <person name="Schneider R."/>
            <person name="Smith A.J."/>
            <person name="Vanacova S."/>
            <person name="Villalvazo M."/>
            <person name="Haas B.J."/>
            <person name="Pertea M."/>
            <person name="Feldblyum T.V."/>
            <person name="Utterback T.R."/>
            <person name="Shu C.L."/>
            <person name="Osoegawa K."/>
            <person name="de Jong P.J."/>
            <person name="Hrdy I."/>
            <person name="Horvathova L."/>
            <person name="Zubacova Z."/>
            <person name="Dolezal P."/>
            <person name="Malik S.B."/>
            <person name="Logsdon J.M. Jr."/>
            <person name="Henze K."/>
            <person name="Gupta A."/>
            <person name="Wang C.C."/>
            <person name="Dunne R.L."/>
            <person name="Upcroft J.A."/>
            <person name="Upcroft P."/>
            <person name="White O."/>
            <person name="Salzberg S.L."/>
            <person name="Tang P."/>
            <person name="Chiu C.-H."/>
            <person name="Lee Y.-S."/>
            <person name="Embley T.M."/>
            <person name="Coombs G.H."/>
            <person name="Mottram J.C."/>
            <person name="Tachezy J."/>
            <person name="Fraser-Liggett C.M."/>
            <person name="Johnson P.J."/>
        </authorList>
    </citation>
    <scope>NUCLEOTIDE SEQUENCE [LARGE SCALE GENOMIC DNA]</scope>
    <source>
        <strain evidence="1">G3</strain>
    </source>
</reference>
<keyword evidence="2" id="KW-1185">Reference proteome</keyword>
<dbReference type="VEuPathDB" id="TrichDB:TVAGG3_0504360"/>
<dbReference type="InParanoid" id="A2DZ13"/>